<evidence type="ECO:0000256" key="3">
    <source>
        <dbReference type="ARBA" id="ARBA00022839"/>
    </source>
</evidence>
<keyword evidence="1" id="KW-0540">Nuclease</keyword>
<keyword evidence="5" id="KW-1185">Reference proteome</keyword>
<evidence type="ECO:0000256" key="1">
    <source>
        <dbReference type="ARBA" id="ARBA00022722"/>
    </source>
</evidence>
<dbReference type="PANTHER" id="PTHR23240">
    <property type="entry name" value="DNA CROSS-LINK REPAIR PROTEIN PSO2/SNM1-RELATED"/>
    <property type="match status" value="1"/>
</dbReference>
<dbReference type="GO" id="GO:0006303">
    <property type="term" value="P:double-strand break repair via nonhomologous end joining"/>
    <property type="evidence" value="ECO:0007669"/>
    <property type="project" value="TreeGrafter"/>
</dbReference>
<dbReference type="Proteomes" id="UP000748531">
    <property type="component" value="Unassembled WGS sequence"/>
</dbReference>
<dbReference type="PANTHER" id="PTHR23240:SF8">
    <property type="entry name" value="PROTEIN ARTEMIS"/>
    <property type="match status" value="1"/>
</dbReference>
<dbReference type="Gene3D" id="3.60.15.10">
    <property type="entry name" value="Ribonuclease Z/Hydroxyacylglutathione hydrolase-like"/>
    <property type="match status" value="1"/>
</dbReference>
<evidence type="ECO:0000313" key="4">
    <source>
        <dbReference type="EMBL" id="KAF5399051.1"/>
    </source>
</evidence>
<proteinExistence type="predicted"/>
<keyword evidence="3" id="KW-0269">Exonuclease</keyword>
<gene>
    <name evidence="4" type="ORF">PHET_07952</name>
</gene>
<dbReference type="EMBL" id="LUCH01004403">
    <property type="protein sequence ID" value="KAF5399051.1"/>
    <property type="molecule type" value="Genomic_DNA"/>
</dbReference>
<dbReference type="SUPFAM" id="SSF56281">
    <property type="entry name" value="Metallo-hydrolase/oxidoreductase"/>
    <property type="match status" value="1"/>
</dbReference>
<dbReference type="InterPro" id="IPR036866">
    <property type="entry name" value="RibonucZ/Hydroxyglut_hydro"/>
</dbReference>
<evidence type="ECO:0000256" key="2">
    <source>
        <dbReference type="ARBA" id="ARBA00022801"/>
    </source>
</evidence>
<dbReference type="AlphaFoldDB" id="A0A8J4WGB2"/>
<protein>
    <submittedName>
        <fullName evidence="4">DNA cross-link repair 1C protein</fullName>
    </submittedName>
</protein>
<keyword evidence="2" id="KW-0378">Hydrolase</keyword>
<dbReference type="GO" id="GO:0036297">
    <property type="term" value="P:interstrand cross-link repair"/>
    <property type="evidence" value="ECO:0007669"/>
    <property type="project" value="TreeGrafter"/>
</dbReference>
<dbReference type="OrthoDB" id="262529at2759"/>
<comment type="caution">
    <text evidence="4">The sequence shown here is derived from an EMBL/GenBank/DDBJ whole genome shotgun (WGS) entry which is preliminary data.</text>
</comment>
<organism evidence="4 5">
    <name type="scientific">Paragonimus heterotremus</name>
    <dbReference type="NCBI Taxonomy" id="100268"/>
    <lineage>
        <taxon>Eukaryota</taxon>
        <taxon>Metazoa</taxon>
        <taxon>Spiralia</taxon>
        <taxon>Lophotrochozoa</taxon>
        <taxon>Platyhelminthes</taxon>
        <taxon>Trematoda</taxon>
        <taxon>Digenea</taxon>
        <taxon>Plagiorchiida</taxon>
        <taxon>Troglotremata</taxon>
        <taxon>Troglotrematidae</taxon>
        <taxon>Paragonimus</taxon>
    </lineage>
</organism>
<name>A0A8J4WGB2_9TREM</name>
<sequence length="429" mass="48730">MSDILPSEYPEIAFDHFLVRKHTYFVSHVHTGLSSVTWPCRIYCSQLTKCLLLAKRGYGFLSEYLHALSIGQCFTINYSTSQLDSTLDVVLLQAGHCIGSTMFLIRGTGGTILYTGDFRLSVDGVRQFQTILPFGVDTVYLDTTFFHSSWRYIPSRETAAQTALSLISRWLKSLKLEGDLLGQCMVYLYLPAQFGYEYLLETITSHFGTKVYLEPKMMQCYAELPKMSFRKCLCFDPRDTWLHVRQKHTHYASRLRATGRHVYGRAVKSATADGSRPPNNVLTNQIIHNSLPKLTIIPTAIWFGEHYRRTNETVDFAFIPSQDLRDQTVRLFYGTHSSEHEITELVLSIKPKKAVACCAPPSDTLESVQSRLDALVTKLLGRPSTLSTVSPCQTGDSSELLSSIRRFTETRKRRHSQEPTLDDDDFLFA</sequence>
<reference evidence="4" key="1">
    <citation type="submission" date="2019-05" db="EMBL/GenBank/DDBJ databases">
        <title>Annotation for the trematode Paragonimus heterotremus.</title>
        <authorList>
            <person name="Choi Y.-J."/>
        </authorList>
    </citation>
    <scope>NUCLEOTIDE SEQUENCE</scope>
    <source>
        <strain evidence="4">LC</strain>
    </source>
</reference>
<accession>A0A8J4WGB2</accession>
<dbReference type="GO" id="GO:0035312">
    <property type="term" value="F:5'-3' DNA exonuclease activity"/>
    <property type="evidence" value="ECO:0007669"/>
    <property type="project" value="TreeGrafter"/>
</dbReference>
<dbReference type="GO" id="GO:0000723">
    <property type="term" value="P:telomere maintenance"/>
    <property type="evidence" value="ECO:0007669"/>
    <property type="project" value="TreeGrafter"/>
</dbReference>
<evidence type="ECO:0000313" key="5">
    <source>
        <dbReference type="Proteomes" id="UP000748531"/>
    </source>
</evidence>
<dbReference type="Gene3D" id="3.40.50.12650">
    <property type="match status" value="1"/>
</dbReference>
<dbReference type="GO" id="GO:0003684">
    <property type="term" value="F:damaged DNA binding"/>
    <property type="evidence" value="ECO:0007669"/>
    <property type="project" value="TreeGrafter"/>
</dbReference>